<evidence type="ECO:0000313" key="1">
    <source>
        <dbReference type="EMBL" id="OAD71552.1"/>
    </source>
</evidence>
<evidence type="ECO:0000313" key="2">
    <source>
        <dbReference type="Proteomes" id="UP000077315"/>
    </source>
</evidence>
<dbReference type="VEuPathDB" id="FungiDB:PHYBLDRAFT_170212"/>
<dbReference type="GeneID" id="28997199"/>
<dbReference type="OrthoDB" id="10454321at2759"/>
<dbReference type="RefSeq" id="XP_018289592.1">
    <property type="nucleotide sequence ID" value="XM_018436293.1"/>
</dbReference>
<protein>
    <submittedName>
        <fullName evidence="1">Uncharacterized protein</fullName>
    </submittedName>
</protein>
<name>A0A162TWL4_PHYB8</name>
<dbReference type="AlphaFoldDB" id="A0A162TWL4"/>
<dbReference type="Proteomes" id="UP000077315">
    <property type="component" value="Unassembled WGS sequence"/>
</dbReference>
<sequence length="129" mass="14325">MTTVTSSINNKNQQFGYNAIIDDIQTSYKNAAVLSIDDFVQSEDIELPTTGHKQNLYNEFPKELLKLLPESMPVPQETHELVCAYLQQIKELPNLQSQAAQALEIVQNTQVILSQTTNSIDASSPSDDA</sequence>
<keyword evidence="2" id="KW-1185">Reference proteome</keyword>
<proteinExistence type="predicted"/>
<gene>
    <name evidence="1" type="ORF">PHYBLDRAFT_170212</name>
</gene>
<dbReference type="EMBL" id="KV440985">
    <property type="protein sequence ID" value="OAD71552.1"/>
    <property type="molecule type" value="Genomic_DNA"/>
</dbReference>
<organism evidence="1 2">
    <name type="scientific">Phycomyces blakesleeanus (strain ATCC 8743b / DSM 1359 / FGSC 10004 / NBRC 33097 / NRRL 1555)</name>
    <dbReference type="NCBI Taxonomy" id="763407"/>
    <lineage>
        <taxon>Eukaryota</taxon>
        <taxon>Fungi</taxon>
        <taxon>Fungi incertae sedis</taxon>
        <taxon>Mucoromycota</taxon>
        <taxon>Mucoromycotina</taxon>
        <taxon>Mucoromycetes</taxon>
        <taxon>Mucorales</taxon>
        <taxon>Phycomycetaceae</taxon>
        <taxon>Phycomyces</taxon>
    </lineage>
</organism>
<accession>A0A162TWL4</accession>
<dbReference type="InParanoid" id="A0A162TWL4"/>
<reference evidence="2" key="1">
    <citation type="submission" date="2015-06" db="EMBL/GenBank/DDBJ databases">
        <title>Expansion of signal transduction pathways in fungi by whole-genome duplication.</title>
        <authorList>
            <consortium name="DOE Joint Genome Institute"/>
            <person name="Corrochano L.M."/>
            <person name="Kuo A."/>
            <person name="Marcet-Houben M."/>
            <person name="Polaino S."/>
            <person name="Salamov A."/>
            <person name="Villalobos J.M."/>
            <person name="Alvarez M.I."/>
            <person name="Avalos J."/>
            <person name="Benito E.P."/>
            <person name="Benoit I."/>
            <person name="Burger G."/>
            <person name="Camino L.P."/>
            <person name="Canovas D."/>
            <person name="Cerda-Olmedo E."/>
            <person name="Cheng J.-F."/>
            <person name="Dominguez A."/>
            <person name="Elias M."/>
            <person name="Eslava A.P."/>
            <person name="Glaser F."/>
            <person name="Grimwood J."/>
            <person name="Gutierrez G."/>
            <person name="Heitman J."/>
            <person name="Henrissat B."/>
            <person name="Iturriaga E.A."/>
            <person name="Lang B.F."/>
            <person name="Lavin J.L."/>
            <person name="Lee S."/>
            <person name="Li W."/>
            <person name="Lindquist E."/>
            <person name="Lopez-Garcia S."/>
            <person name="Luque E.M."/>
            <person name="Marcos A.T."/>
            <person name="Martin J."/>
            <person name="McCluskey K."/>
            <person name="Medina H.R."/>
            <person name="Miralles-Duran A."/>
            <person name="Miyazaki A."/>
            <person name="Munoz-Torres E."/>
            <person name="Oguiza J.A."/>
            <person name="Ohm R."/>
            <person name="Olmedo M."/>
            <person name="Orejas M."/>
            <person name="Ortiz-Castellanos L."/>
            <person name="Pisabarro A.G."/>
            <person name="Rodriguez-Romero J."/>
            <person name="Ruiz-Herrera J."/>
            <person name="Ruiz-Vazquez R."/>
            <person name="Sanz C."/>
            <person name="Schackwitz W."/>
            <person name="Schmutz J."/>
            <person name="Shahriari M."/>
            <person name="Shelest E."/>
            <person name="Silva-Franco F."/>
            <person name="Soanes D."/>
            <person name="Syed K."/>
            <person name="Tagua V.G."/>
            <person name="Talbot N.J."/>
            <person name="Thon M."/>
            <person name="De vries R.P."/>
            <person name="Wiebenga A."/>
            <person name="Yadav J.S."/>
            <person name="Braun E.L."/>
            <person name="Baker S."/>
            <person name="Garre V."/>
            <person name="Horwitz B."/>
            <person name="Torres-Martinez S."/>
            <person name="Idnurm A."/>
            <person name="Herrera-Estrella A."/>
            <person name="Gabaldon T."/>
            <person name="Grigoriev I.V."/>
        </authorList>
    </citation>
    <scope>NUCLEOTIDE SEQUENCE [LARGE SCALE GENOMIC DNA]</scope>
    <source>
        <strain evidence="2">NRRL 1555(-)</strain>
    </source>
</reference>